<evidence type="ECO:0000313" key="2">
    <source>
        <dbReference type="EMBL" id="KAJ1124105.1"/>
    </source>
</evidence>
<evidence type="ECO:0000313" key="3">
    <source>
        <dbReference type="Proteomes" id="UP001066276"/>
    </source>
</evidence>
<reference evidence="2" key="1">
    <citation type="journal article" date="2022" name="bioRxiv">
        <title>Sequencing and chromosome-scale assembly of the giantPleurodeles waltlgenome.</title>
        <authorList>
            <person name="Brown T."/>
            <person name="Elewa A."/>
            <person name="Iarovenko S."/>
            <person name="Subramanian E."/>
            <person name="Araus A.J."/>
            <person name="Petzold A."/>
            <person name="Susuki M."/>
            <person name="Suzuki K.-i.T."/>
            <person name="Hayashi T."/>
            <person name="Toyoda A."/>
            <person name="Oliveira C."/>
            <person name="Osipova E."/>
            <person name="Leigh N.D."/>
            <person name="Simon A."/>
            <person name="Yun M.H."/>
        </authorList>
    </citation>
    <scope>NUCLEOTIDE SEQUENCE</scope>
    <source>
        <strain evidence="2">20211129_DDA</strain>
        <tissue evidence="2">Liver</tissue>
    </source>
</reference>
<dbReference type="EMBL" id="JANPWB010000011">
    <property type="protein sequence ID" value="KAJ1124105.1"/>
    <property type="molecule type" value="Genomic_DNA"/>
</dbReference>
<evidence type="ECO:0000256" key="1">
    <source>
        <dbReference type="SAM" id="MobiDB-lite"/>
    </source>
</evidence>
<dbReference type="Proteomes" id="UP001066276">
    <property type="component" value="Chromosome 7"/>
</dbReference>
<organism evidence="2 3">
    <name type="scientific">Pleurodeles waltl</name>
    <name type="common">Iberian ribbed newt</name>
    <dbReference type="NCBI Taxonomy" id="8319"/>
    <lineage>
        <taxon>Eukaryota</taxon>
        <taxon>Metazoa</taxon>
        <taxon>Chordata</taxon>
        <taxon>Craniata</taxon>
        <taxon>Vertebrata</taxon>
        <taxon>Euteleostomi</taxon>
        <taxon>Amphibia</taxon>
        <taxon>Batrachia</taxon>
        <taxon>Caudata</taxon>
        <taxon>Salamandroidea</taxon>
        <taxon>Salamandridae</taxon>
        <taxon>Pleurodelinae</taxon>
        <taxon>Pleurodeles</taxon>
    </lineage>
</organism>
<accession>A0AAV7PAD6</accession>
<dbReference type="AlphaFoldDB" id="A0AAV7PAD6"/>
<comment type="caution">
    <text evidence="2">The sequence shown here is derived from an EMBL/GenBank/DDBJ whole genome shotgun (WGS) entry which is preliminary data.</text>
</comment>
<keyword evidence="3" id="KW-1185">Reference proteome</keyword>
<feature type="region of interest" description="Disordered" evidence="1">
    <location>
        <begin position="1"/>
        <end position="20"/>
    </location>
</feature>
<gene>
    <name evidence="2" type="ORF">NDU88_002567</name>
</gene>
<name>A0AAV7PAD6_PLEWA</name>
<sequence>MAPHLCGGTRTSEKNGAPNLIKHKPKRIAASSNRLPEKSIYIRSGAQRILRRDMWKKVEKQLLVEW</sequence>
<protein>
    <submittedName>
        <fullName evidence="2">Uncharacterized protein</fullName>
    </submittedName>
</protein>
<proteinExistence type="predicted"/>